<dbReference type="EMBL" id="CP000859">
    <property type="protein sequence ID" value="ABW68946.1"/>
    <property type="molecule type" value="Genomic_DNA"/>
</dbReference>
<dbReference type="STRING" id="96561.Dole_3143"/>
<dbReference type="Gene3D" id="1.10.1660.10">
    <property type="match status" value="1"/>
</dbReference>
<dbReference type="KEGG" id="dol:Dole_3143"/>
<evidence type="ECO:0000313" key="3">
    <source>
        <dbReference type="Proteomes" id="UP000008561"/>
    </source>
</evidence>
<dbReference type="Pfam" id="PF13411">
    <property type="entry name" value="MerR_1"/>
    <property type="match status" value="1"/>
</dbReference>
<feature type="domain" description="HTH merR-type" evidence="1">
    <location>
        <begin position="1"/>
        <end position="59"/>
    </location>
</feature>
<dbReference type="InterPro" id="IPR000551">
    <property type="entry name" value="MerR-type_HTH_dom"/>
</dbReference>
<organism evidence="2 3">
    <name type="scientific">Desulfosudis oleivorans (strain DSM 6200 / JCM 39069 / Hxd3)</name>
    <name type="common">Desulfococcus oleovorans</name>
    <dbReference type="NCBI Taxonomy" id="96561"/>
    <lineage>
        <taxon>Bacteria</taxon>
        <taxon>Pseudomonadati</taxon>
        <taxon>Thermodesulfobacteriota</taxon>
        <taxon>Desulfobacteria</taxon>
        <taxon>Desulfobacterales</taxon>
        <taxon>Desulfosudaceae</taxon>
        <taxon>Desulfosudis</taxon>
    </lineage>
</organism>
<evidence type="ECO:0000259" key="1">
    <source>
        <dbReference type="PROSITE" id="PS50937"/>
    </source>
</evidence>
<dbReference type="AlphaFoldDB" id="A8ZZS4"/>
<dbReference type="HOGENOM" id="CLU_1882405_0_0_7"/>
<evidence type="ECO:0000313" key="2">
    <source>
        <dbReference type="EMBL" id="ABW68946.1"/>
    </source>
</evidence>
<dbReference type="SUPFAM" id="SSF46955">
    <property type="entry name" value="Putative DNA-binding domain"/>
    <property type="match status" value="1"/>
</dbReference>
<gene>
    <name evidence="2" type="ordered locus">Dole_3143</name>
</gene>
<keyword evidence="3" id="KW-1185">Reference proteome</keyword>
<proteinExistence type="predicted"/>
<accession>A8ZZS4</accession>
<dbReference type="InterPro" id="IPR009061">
    <property type="entry name" value="DNA-bd_dom_put_sf"/>
</dbReference>
<name>A8ZZS4_DESOH</name>
<dbReference type="PROSITE" id="PS50937">
    <property type="entry name" value="HTH_MERR_2"/>
    <property type="match status" value="1"/>
</dbReference>
<dbReference type="Proteomes" id="UP000008561">
    <property type="component" value="Chromosome"/>
</dbReference>
<protein>
    <submittedName>
        <fullName evidence="2">Transcriptional regulator, MerR family</fullName>
    </submittedName>
</protein>
<dbReference type="GO" id="GO:0006355">
    <property type="term" value="P:regulation of DNA-templated transcription"/>
    <property type="evidence" value="ECO:0007669"/>
    <property type="project" value="InterPro"/>
</dbReference>
<dbReference type="GO" id="GO:0003677">
    <property type="term" value="F:DNA binding"/>
    <property type="evidence" value="ECO:0007669"/>
    <property type="project" value="InterPro"/>
</dbReference>
<dbReference type="eggNOG" id="COG0789">
    <property type="taxonomic scope" value="Bacteria"/>
</dbReference>
<sequence length="135" mass="15796">MTKATNNQLKYWVRIGLINPKKDGKTHFYSFRDIIKLKLIIILKEKGLSLQKIQKGIRNLSNLLPDSDDPLTQLVIYTDGVDMFVNEKGKYFSATTMQRFFQFHTEQIETEIFELQKADDSFSLRTSSYKPQKII</sequence>
<reference evidence="2 3" key="1">
    <citation type="submission" date="2007-10" db="EMBL/GenBank/DDBJ databases">
        <title>Complete sequence of Desulfococcus oleovorans Hxd3.</title>
        <authorList>
            <consortium name="US DOE Joint Genome Institute"/>
            <person name="Copeland A."/>
            <person name="Lucas S."/>
            <person name="Lapidus A."/>
            <person name="Barry K."/>
            <person name="Glavina del Rio T."/>
            <person name="Dalin E."/>
            <person name="Tice H."/>
            <person name="Pitluck S."/>
            <person name="Kiss H."/>
            <person name="Brettin T."/>
            <person name="Bruce D."/>
            <person name="Detter J.C."/>
            <person name="Han C."/>
            <person name="Schmutz J."/>
            <person name="Larimer F."/>
            <person name="Land M."/>
            <person name="Hauser L."/>
            <person name="Kyrpides N."/>
            <person name="Kim E."/>
            <person name="Wawrik B."/>
            <person name="Richardson P."/>
        </authorList>
    </citation>
    <scope>NUCLEOTIDE SEQUENCE [LARGE SCALE GENOMIC DNA]</scope>
    <source>
        <strain evidence="3">DSM 6200 / JCM 39069 / Hxd3</strain>
    </source>
</reference>